<dbReference type="PANTHER" id="PTHR36156:SF2">
    <property type="entry name" value="CUPIN TYPE-2 DOMAIN-CONTAINING PROTEIN"/>
    <property type="match status" value="1"/>
</dbReference>
<dbReference type="HOGENOM" id="CLU_096188_0_1_1"/>
<dbReference type="Gene3D" id="2.60.120.10">
    <property type="entry name" value="Jelly Rolls"/>
    <property type="match status" value="1"/>
</dbReference>
<sequence length="174" mass="19141">MAQMFPDPRRIVTGHSAEGKAIVVADGPIPCEPVSAKANFAVLYETHDFPANLDEWVDPINTRTKDLANDQGIVLRVVDIPANTETMFHRTESLDFGILHKGQVTCHLDDGVRIDMKEGDVCVQRATIHGWTNYSDQPARIYFILTAARPVKIGGKLLTTTGFAKEDVESGGKH</sequence>
<dbReference type="AlphaFoldDB" id="A0A0D1XBY6"/>
<dbReference type="SUPFAM" id="SSF51182">
    <property type="entry name" value="RmlC-like cupins"/>
    <property type="match status" value="1"/>
</dbReference>
<dbReference type="OrthoDB" id="5840532at2759"/>
<dbReference type="InterPro" id="IPR011051">
    <property type="entry name" value="RmlC_Cupin_sf"/>
</dbReference>
<dbReference type="InterPro" id="IPR014710">
    <property type="entry name" value="RmlC-like_jellyroll"/>
</dbReference>
<reference evidence="2 3" key="1">
    <citation type="submission" date="2015-01" db="EMBL/GenBank/DDBJ databases">
        <title>The Genome Sequence of Exophiala sideris CBS121828.</title>
        <authorList>
            <consortium name="The Broad Institute Genomics Platform"/>
            <person name="Cuomo C."/>
            <person name="de Hoog S."/>
            <person name="Gorbushina A."/>
            <person name="Stielow B."/>
            <person name="Teixiera M."/>
            <person name="Abouelleil A."/>
            <person name="Chapman S.B."/>
            <person name="Priest M."/>
            <person name="Young S.K."/>
            <person name="Wortman J."/>
            <person name="Nusbaum C."/>
            <person name="Birren B."/>
        </authorList>
    </citation>
    <scope>NUCLEOTIDE SEQUENCE [LARGE SCALE GENOMIC DNA]</scope>
    <source>
        <strain evidence="2 3">CBS 121828</strain>
    </source>
</reference>
<feature type="domain" description="Cupin type-2" evidence="1">
    <location>
        <begin position="78"/>
        <end position="144"/>
    </location>
</feature>
<evidence type="ECO:0000313" key="3">
    <source>
        <dbReference type="Proteomes" id="UP000053599"/>
    </source>
</evidence>
<name>A0A0D1XBY6_9EURO</name>
<organism evidence="2 3">
    <name type="scientific">Exophiala sideris</name>
    <dbReference type="NCBI Taxonomy" id="1016849"/>
    <lineage>
        <taxon>Eukaryota</taxon>
        <taxon>Fungi</taxon>
        <taxon>Dikarya</taxon>
        <taxon>Ascomycota</taxon>
        <taxon>Pezizomycotina</taxon>
        <taxon>Eurotiomycetes</taxon>
        <taxon>Chaetothyriomycetidae</taxon>
        <taxon>Chaetothyriales</taxon>
        <taxon>Herpotrichiellaceae</taxon>
        <taxon>Exophiala</taxon>
    </lineage>
</organism>
<evidence type="ECO:0000259" key="1">
    <source>
        <dbReference type="Pfam" id="PF07883"/>
    </source>
</evidence>
<dbReference type="EMBL" id="KN846951">
    <property type="protein sequence ID" value="KIV85431.1"/>
    <property type="molecule type" value="Genomic_DNA"/>
</dbReference>
<accession>A0A0D1XBY6</accession>
<dbReference type="InterPro" id="IPR013096">
    <property type="entry name" value="Cupin_2"/>
</dbReference>
<dbReference type="InterPro" id="IPR047142">
    <property type="entry name" value="OryJ/VirC-like"/>
</dbReference>
<dbReference type="Pfam" id="PF07883">
    <property type="entry name" value="Cupin_2"/>
    <property type="match status" value="1"/>
</dbReference>
<dbReference type="STRING" id="1016849.A0A0D1XBY6"/>
<dbReference type="PANTHER" id="PTHR36156">
    <property type="entry name" value="SLR2101 PROTEIN"/>
    <property type="match status" value="1"/>
</dbReference>
<evidence type="ECO:0000313" key="2">
    <source>
        <dbReference type="EMBL" id="KIV85431.1"/>
    </source>
</evidence>
<dbReference type="CDD" id="cd02231">
    <property type="entry name" value="cupin_BLL6423-like"/>
    <property type="match status" value="1"/>
</dbReference>
<proteinExistence type="predicted"/>
<protein>
    <recommendedName>
        <fullName evidence="1">Cupin type-2 domain-containing protein</fullName>
    </recommendedName>
</protein>
<dbReference type="Proteomes" id="UP000053599">
    <property type="component" value="Unassembled WGS sequence"/>
</dbReference>
<gene>
    <name evidence="2" type="ORF">PV11_01127</name>
</gene>